<reference evidence="1" key="1">
    <citation type="submission" date="2019-06" db="EMBL/GenBank/DDBJ databases">
        <authorList>
            <person name="Le Quere A."/>
            <person name="Colella S."/>
        </authorList>
    </citation>
    <scope>NUCLEOTIDE SEQUENCE</scope>
    <source>
        <strain evidence="1">EmedicaeMD41</strain>
    </source>
</reference>
<name>A0A508WSU7_9HYPH</name>
<protein>
    <submittedName>
        <fullName evidence="1">Uncharacterized protein</fullName>
    </submittedName>
</protein>
<dbReference type="Proteomes" id="UP000507954">
    <property type="component" value="Unassembled WGS sequence"/>
</dbReference>
<accession>A0A508WSU7</accession>
<gene>
    <name evidence="1" type="ORF">EMEDMD4_150193</name>
</gene>
<dbReference type="AlphaFoldDB" id="A0A508WSU7"/>
<dbReference type="EMBL" id="CABFNB010000057">
    <property type="protein sequence ID" value="VTZ60414.1"/>
    <property type="molecule type" value="Genomic_DNA"/>
</dbReference>
<organism evidence="1">
    <name type="scientific">Sinorhizobium medicae</name>
    <dbReference type="NCBI Taxonomy" id="110321"/>
    <lineage>
        <taxon>Bacteria</taxon>
        <taxon>Pseudomonadati</taxon>
        <taxon>Pseudomonadota</taxon>
        <taxon>Alphaproteobacteria</taxon>
        <taxon>Hyphomicrobiales</taxon>
        <taxon>Rhizobiaceae</taxon>
        <taxon>Sinorhizobium/Ensifer group</taxon>
        <taxon>Sinorhizobium</taxon>
    </lineage>
</organism>
<sequence length="58" mass="6945">MLYGRIISDARLTITRIKHPSWDKIVVPPLEWAMKSARWRSTLYRELKRNTFHAAEFS</sequence>
<evidence type="ECO:0000313" key="1">
    <source>
        <dbReference type="EMBL" id="VTZ60414.1"/>
    </source>
</evidence>
<proteinExistence type="predicted"/>